<dbReference type="EMBL" id="UYYF01001104">
    <property type="protein sequence ID" value="VDM99535.1"/>
    <property type="molecule type" value="Genomic_DNA"/>
</dbReference>
<accession>A0A0N5CSI6</accession>
<evidence type="ECO:0000313" key="3">
    <source>
        <dbReference type="WBParaSite" id="TCLT_0000318801-mRNA-1"/>
    </source>
</evidence>
<proteinExistence type="predicted"/>
<evidence type="ECO:0000313" key="1">
    <source>
        <dbReference type="EMBL" id="VDM99535.1"/>
    </source>
</evidence>
<organism evidence="3">
    <name type="scientific">Thelazia callipaeda</name>
    <name type="common">Oriental eyeworm</name>
    <name type="synonym">Parasitic nematode</name>
    <dbReference type="NCBI Taxonomy" id="103827"/>
    <lineage>
        <taxon>Eukaryota</taxon>
        <taxon>Metazoa</taxon>
        <taxon>Ecdysozoa</taxon>
        <taxon>Nematoda</taxon>
        <taxon>Chromadorea</taxon>
        <taxon>Rhabditida</taxon>
        <taxon>Spirurina</taxon>
        <taxon>Spiruromorpha</taxon>
        <taxon>Thelazioidea</taxon>
        <taxon>Thelaziidae</taxon>
        <taxon>Thelazia</taxon>
    </lineage>
</organism>
<reference evidence="3" key="1">
    <citation type="submission" date="2017-02" db="UniProtKB">
        <authorList>
            <consortium name="WormBaseParasite"/>
        </authorList>
    </citation>
    <scope>IDENTIFICATION</scope>
</reference>
<keyword evidence="2" id="KW-1185">Reference proteome</keyword>
<dbReference type="WBParaSite" id="TCLT_0000318801-mRNA-1">
    <property type="protein sequence ID" value="TCLT_0000318801-mRNA-1"/>
    <property type="gene ID" value="TCLT_0000318801"/>
</dbReference>
<name>A0A0N5CSI6_THECL</name>
<dbReference type="AlphaFoldDB" id="A0A0N5CSI6"/>
<gene>
    <name evidence="1" type="ORF">TCLT_LOCUS3187</name>
</gene>
<protein>
    <submittedName>
        <fullName evidence="1 3">Uncharacterized protein</fullName>
    </submittedName>
</protein>
<reference evidence="1 2" key="2">
    <citation type="submission" date="2018-11" db="EMBL/GenBank/DDBJ databases">
        <authorList>
            <consortium name="Pathogen Informatics"/>
        </authorList>
    </citation>
    <scope>NUCLEOTIDE SEQUENCE [LARGE SCALE GENOMIC DNA]</scope>
</reference>
<dbReference type="Proteomes" id="UP000276776">
    <property type="component" value="Unassembled WGS sequence"/>
</dbReference>
<sequence length="39" mass="4473">MSVPLRFNFATILFSDHKLLFPGSCPSRLTYRQQMSVSP</sequence>
<evidence type="ECO:0000313" key="2">
    <source>
        <dbReference type="Proteomes" id="UP000276776"/>
    </source>
</evidence>